<reference evidence="1 2" key="1">
    <citation type="submission" date="2020-08" db="EMBL/GenBank/DDBJ databases">
        <title>Whole genome shotgun sequence of Actinoplanes ianthinogenes NBRC 13996.</title>
        <authorList>
            <person name="Komaki H."/>
            <person name="Tamura T."/>
        </authorList>
    </citation>
    <scope>NUCLEOTIDE SEQUENCE [LARGE SCALE GENOMIC DNA]</scope>
    <source>
        <strain evidence="1 2">NBRC 13996</strain>
    </source>
</reference>
<sequence length="114" mass="12471">MLAFVVGFSVAWFWPDHSAGPRSVRGAVIWSNQEAQEILFEADGRRADSGQYHLAVFEWEGPGANRTMGGVPPCLVAPAGDPVRTDRRPAEIEVVSTEMPDATYRIVVAIRCLS</sequence>
<evidence type="ECO:0000313" key="1">
    <source>
        <dbReference type="EMBL" id="BCJ47275.1"/>
    </source>
</evidence>
<accession>A0ABN6CPY0</accession>
<organism evidence="1 2">
    <name type="scientific">Actinoplanes ianthinogenes</name>
    <dbReference type="NCBI Taxonomy" id="122358"/>
    <lineage>
        <taxon>Bacteria</taxon>
        <taxon>Bacillati</taxon>
        <taxon>Actinomycetota</taxon>
        <taxon>Actinomycetes</taxon>
        <taxon>Micromonosporales</taxon>
        <taxon>Micromonosporaceae</taxon>
        <taxon>Actinoplanes</taxon>
    </lineage>
</organism>
<protein>
    <recommendedName>
        <fullName evidence="3">Secreted protein</fullName>
    </recommendedName>
</protein>
<dbReference type="EMBL" id="AP023356">
    <property type="protein sequence ID" value="BCJ47275.1"/>
    <property type="molecule type" value="Genomic_DNA"/>
</dbReference>
<gene>
    <name evidence="1" type="ORF">Aiant_79320</name>
</gene>
<keyword evidence="2" id="KW-1185">Reference proteome</keyword>
<evidence type="ECO:0000313" key="2">
    <source>
        <dbReference type="Proteomes" id="UP000676967"/>
    </source>
</evidence>
<evidence type="ECO:0008006" key="3">
    <source>
        <dbReference type="Google" id="ProtNLM"/>
    </source>
</evidence>
<name>A0ABN6CPY0_9ACTN</name>
<dbReference type="Proteomes" id="UP000676967">
    <property type="component" value="Chromosome"/>
</dbReference>
<proteinExistence type="predicted"/>